<evidence type="ECO:0000256" key="5">
    <source>
        <dbReference type="ARBA" id="ARBA00022741"/>
    </source>
</evidence>
<proteinExistence type="inferred from homology"/>
<dbReference type="RefSeq" id="WP_284364515.1">
    <property type="nucleotide sequence ID" value="NZ_BSNI01000002.1"/>
</dbReference>
<comment type="pathway">
    <text evidence="1 8">Cofactor biosynthesis; (R)-pantothenate biosynthesis; (R)-pantothenate from (R)-pantoate and beta-alanine: step 1/1.</text>
</comment>
<comment type="miscellaneous">
    <text evidence="8">The reaction proceeds by a bi uni uni bi ping pong mechanism.</text>
</comment>
<keyword evidence="8" id="KW-0963">Cytoplasm</keyword>
<evidence type="ECO:0000256" key="7">
    <source>
        <dbReference type="ARBA" id="ARBA00048258"/>
    </source>
</evidence>
<feature type="binding site" evidence="8">
    <location>
        <position position="63"/>
    </location>
    <ligand>
        <name>(R)-pantoate</name>
        <dbReference type="ChEBI" id="CHEBI:15980"/>
    </ligand>
</feature>
<reference evidence="9" key="2">
    <citation type="submission" date="2023-01" db="EMBL/GenBank/DDBJ databases">
        <title>Draft genome sequence of Maritalea porphyrae strain NBRC 107169.</title>
        <authorList>
            <person name="Sun Q."/>
            <person name="Mori K."/>
        </authorList>
    </citation>
    <scope>NUCLEOTIDE SEQUENCE</scope>
    <source>
        <strain evidence="9">NBRC 107169</strain>
    </source>
</reference>
<dbReference type="InterPro" id="IPR042176">
    <property type="entry name" value="Pantoate_ligase_C"/>
</dbReference>
<comment type="catalytic activity">
    <reaction evidence="7 8">
        <text>(R)-pantoate + beta-alanine + ATP = (R)-pantothenate + AMP + diphosphate + H(+)</text>
        <dbReference type="Rhea" id="RHEA:10912"/>
        <dbReference type="ChEBI" id="CHEBI:15378"/>
        <dbReference type="ChEBI" id="CHEBI:15980"/>
        <dbReference type="ChEBI" id="CHEBI:29032"/>
        <dbReference type="ChEBI" id="CHEBI:30616"/>
        <dbReference type="ChEBI" id="CHEBI:33019"/>
        <dbReference type="ChEBI" id="CHEBI:57966"/>
        <dbReference type="ChEBI" id="CHEBI:456215"/>
        <dbReference type="EC" id="6.3.2.1"/>
    </reaction>
</comment>
<organism evidence="9 10">
    <name type="scientific">Maritalea porphyrae</name>
    <dbReference type="NCBI Taxonomy" id="880732"/>
    <lineage>
        <taxon>Bacteria</taxon>
        <taxon>Pseudomonadati</taxon>
        <taxon>Pseudomonadota</taxon>
        <taxon>Alphaproteobacteria</taxon>
        <taxon>Hyphomicrobiales</taxon>
        <taxon>Devosiaceae</taxon>
        <taxon>Maritalea</taxon>
    </lineage>
</organism>
<keyword evidence="4 8" id="KW-0566">Pantothenate biosynthesis</keyword>
<dbReference type="Gene3D" id="3.40.50.620">
    <property type="entry name" value="HUPs"/>
    <property type="match status" value="1"/>
</dbReference>
<keyword evidence="3 8" id="KW-0436">Ligase</keyword>
<name>A0ABQ5USV1_9HYPH</name>
<evidence type="ECO:0000313" key="10">
    <source>
        <dbReference type="Proteomes" id="UP001161405"/>
    </source>
</evidence>
<keyword evidence="6 8" id="KW-0067">ATP-binding</keyword>
<evidence type="ECO:0000256" key="3">
    <source>
        <dbReference type="ARBA" id="ARBA00022598"/>
    </source>
</evidence>
<feature type="binding site" evidence="8">
    <location>
        <position position="178"/>
    </location>
    <ligand>
        <name>ATP</name>
        <dbReference type="ChEBI" id="CHEBI:30616"/>
    </ligand>
</feature>
<feature type="binding site" evidence="8">
    <location>
        <begin position="186"/>
        <end position="189"/>
    </location>
    <ligand>
        <name>ATP</name>
        <dbReference type="ChEBI" id="CHEBI:30616"/>
    </ligand>
</feature>
<dbReference type="Pfam" id="PF02569">
    <property type="entry name" value="Pantoate_ligase"/>
    <property type="match status" value="1"/>
</dbReference>
<evidence type="ECO:0000256" key="1">
    <source>
        <dbReference type="ARBA" id="ARBA00004990"/>
    </source>
</evidence>
<dbReference type="HAMAP" id="MF_00158">
    <property type="entry name" value="PanC"/>
    <property type="match status" value="1"/>
</dbReference>
<feature type="binding site" evidence="8">
    <location>
        <position position="155"/>
    </location>
    <ligand>
        <name>(R)-pantoate</name>
        <dbReference type="ChEBI" id="CHEBI:15980"/>
    </ligand>
</feature>
<feature type="active site" description="Proton donor" evidence="8">
    <location>
        <position position="39"/>
    </location>
</feature>
<protein>
    <recommendedName>
        <fullName evidence="8">Pantothenate synthetase</fullName>
        <shortName evidence="8">PS</shortName>
        <ecNumber evidence="8">6.3.2.1</ecNumber>
    </recommendedName>
    <alternativeName>
        <fullName evidence="8">Pantoate--beta-alanine ligase</fullName>
    </alternativeName>
    <alternativeName>
        <fullName evidence="8">Pantoate-activating enzyme</fullName>
    </alternativeName>
</protein>
<evidence type="ECO:0000256" key="2">
    <source>
        <dbReference type="ARBA" id="ARBA00009256"/>
    </source>
</evidence>
<dbReference type="PANTHER" id="PTHR21299:SF1">
    <property type="entry name" value="PANTOATE--BETA-ALANINE LIGASE"/>
    <property type="match status" value="1"/>
</dbReference>
<evidence type="ECO:0000256" key="8">
    <source>
        <dbReference type="HAMAP-Rule" id="MF_00158"/>
    </source>
</evidence>
<comment type="similarity">
    <text evidence="2 8">Belongs to the pantothenate synthetase family.</text>
</comment>
<comment type="function">
    <text evidence="8">Catalyzes the condensation of pantoate with beta-alanine in an ATP-dependent reaction via a pantoyl-adenylate intermediate.</text>
</comment>
<dbReference type="PANTHER" id="PTHR21299">
    <property type="entry name" value="CYTIDYLATE KINASE/PANTOATE-BETA-ALANINE LIGASE"/>
    <property type="match status" value="1"/>
</dbReference>
<dbReference type="NCBIfam" id="TIGR00018">
    <property type="entry name" value="panC"/>
    <property type="match status" value="1"/>
</dbReference>
<dbReference type="InterPro" id="IPR014729">
    <property type="entry name" value="Rossmann-like_a/b/a_fold"/>
</dbReference>
<dbReference type="EC" id="6.3.2.1" evidence="8"/>
<dbReference type="SUPFAM" id="SSF52374">
    <property type="entry name" value="Nucleotidylyl transferase"/>
    <property type="match status" value="1"/>
</dbReference>
<dbReference type="Gene3D" id="3.30.1300.10">
    <property type="entry name" value="Pantoate-beta-alanine ligase, C-terminal domain"/>
    <property type="match status" value="1"/>
</dbReference>
<keyword evidence="10" id="KW-1185">Reference proteome</keyword>
<evidence type="ECO:0000313" key="9">
    <source>
        <dbReference type="EMBL" id="GLQ17979.1"/>
    </source>
</evidence>
<dbReference type="CDD" id="cd00560">
    <property type="entry name" value="PanC"/>
    <property type="match status" value="1"/>
</dbReference>
<comment type="subunit">
    <text evidence="8">Homodimer.</text>
</comment>
<dbReference type="Proteomes" id="UP001161405">
    <property type="component" value="Unassembled WGS sequence"/>
</dbReference>
<keyword evidence="5 8" id="KW-0547">Nucleotide-binding</keyword>
<dbReference type="InterPro" id="IPR003721">
    <property type="entry name" value="Pantoate_ligase"/>
</dbReference>
<sequence>MKPLIVRTVNELRAQIGALRKAGKTVGLVPTMGALHEGHLSLVRAAGAANDAVVVSIFVNPTQFNDPNDLEKYPRDEATDVALLEPLGVDIVWAPQVDEMYADGSDTKVTVEGVSEGLCGATRPGHFDGVATVVTKLLLQVLPDTAYFGQKDYQQLAVINRFVKDLNIPVEIVGCPILREDDGLAMSSRNVRLSDNGRVLAPVLFQTLSETAAQIDSGNEVVSAIQLAEKKLLDAGFEGIDYLEMRSADDLSPMTEFDRPARLFVAAFLDGVRLIDNVVVKGR</sequence>
<feature type="binding site" evidence="8">
    <location>
        <begin position="149"/>
        <end position="152"/>
    </location>
    <ligand>
        <name>ATP</name>
        <dbReference type="ChEBI" id="CHEBI:30616"/>
    </ligand>
</feature>
<feature type="binding site" evidence="8">
    <location>
        <position position="63"/>
    </location>
    <ligand>
        <name>beta-alanine</name>
        <dbReference type="ChEBI" id="CHEBI:57966"/>
    </ligand>
</feature>
<dbReference type="EMBL" id="BSNI01000002">
    <property type="protein sequence ID" value="GLQ17979.1"/>
    <property type="molecule type" value="Genomic_DNA"/>
</dbReference>
<accession>A0ABQ5USV1</accession>
<evidence type="ECO:0000256" key="4">
    <source>
        <dbReference type="ARBA" id="ARBA00022655"/>
    </source>
</evidence>
<reference evidence="9" key="1">
    <citation type="journal article" date="2014" name="Int. J. Syst. Evol. Microbiol.">
        <title>Complete genome of a new Firmicutes species belonging to the dominant human colonic microbiota ('Ruminococcus bicirculans') reveals two chromosomes and a selective capacity to utilize plant glucans.</title>
        <authorList>
            <consortium name="NISC Comparative Sequencing Program"/>
            <person name="Wegmann U."/>
            <person name="Louis P."/>
            <person name="Goesmann A."/>
            <person name="Henrissat B."/>
            <person name="Duncan S.H."/>
            <person name="Flint H.J."/>
        </authorList>
    </citation>
    <scope>NUCLEOTIDE SEQUENCE</scope>
    <source>
        <strain evidence="9">NBRC 107169</strain>
    </source>
</reference>
<comment type="caution">
    <text evidence="9">The sequence shown here is derived from an EMBL/GenBank/DDBJ whole genome shotgun (WGS) entry which is preliminary data.</text>
</comment>
<comment type="subcellular location">
    <subcellularLocation>
        <location evidence="8">Cytoplasm</location>
    </subcellularLocation>
</comment>
<gene>
    <name evidence="8 9" type="primary">panC</name>
    <name evidence="9" type="ORF">GCM10007879_22280</name>
</gene>
<evidence type="ECO:0000256" key="6">
    <source>
        <dbReference type="ARBA" id="ARBA00022840"/>
    </source>
</evidence>
<feature type="binding site" evidence="8">
    <location>
        <begin position="32"/>
        <end position="39"/>
    </location>
    <ligand>
        <name>ATP</name>
        <dbReference type="ChEBI" id="CHEBI:30616"/>
    </ligand>
</feature>